<comment type="caution">
    <text evidence="1">The sequence shown here is derived from an EMBL/GenBank/DDBJ whole genome shotgun (WGS) entry which is preliminary data.</text>
</comment>
<name>A0ABT3N4G4_9GAMM</name>
<evidence type="ECO:0000313" key="1">
    <source>
        <dbReference type="EMBL" id="MCW7556228.1"/>
    </source>
</evidence>
<reference evidence="1 2" key="1">
    <citation type="submission" date="2022-10" db="EMBL/GenBank/DDBJ databases">
        <title>High-quality genome sequences of two octocoral-associated bacteria, Endozoicomonas euniceicola EF212 and Endozoicomonas gorgoniicola PS125.</title>
        <authorList>
            <person name="Chiou Y.-J."/>
            <person name="Chen Y.-H."/>
        </authorList>
    </citation>
    <scope>NUCLEOTIDE SEQUENCE [LARGE SCALE GENOMIC DNA]</scope>
    <source>
        <strain evidence="1 2">PS125</strain>
    </source>
</reference>
<evidence type="ECO:0000313" key="2">
    <source>
        <dbReference type="Proteomes" id="UP001209854"/>
    </source>
</evidence>
<dbReference type="EMBL" id="JAPFCC010000001">
    <property type="protein sequence ID" value="MCW7556228.1"/>
    <property type="molecule type" value="Genomic_DNA"/>
</dbReference>
<sequence length="249" mass="28521">MPNDKQRGKGLTVLFENSKPNYNLDENLSSDLDRSSARATLNAWINGSVVDGTGKVWIMEDFLFTIWRTDKATASYFVDGISDIDKSNFNGSNCINYSAVIYRLNEIIDSPITDKRRGYLRLSEGIGQSVRDSDAAEVYRLKYNEHVNGIKKEMKNRRIEHFSIENDELTGSRLNKATAEFHHIRRQSTCPDLISMIWNGVIVNKDTHNVITSRNANDEYDLLDLCEEQGWNTGWFNDYQTSLKSLSMQ</sequence>
<dbReference type="Proteomes" id="UP001209854">
    <property type="component" value="Unassembled WGS sequence"/>
</dbReference>
<keyword evidence="2" id="KW-1185">Reference proteome</keyword>
<accession>A0ABT3N4G4</accession>
<dbReference type="RefSeq" id="WP_262565933.1">
    <property type="nucleotide sequence ID" value="NZ_JAPFCC010000001.1"/>
</dbReference>
<protein>
    <submittedName>
        <fullName evidence="1">Uncharacterized protein</fullName>
    </submittedName>
</protein>
<gene>
    <name evidence="1" type="ORF">NX722_27085</name>
</gene>
<organism evidence="1 2">
    <name type="scientific">Endozoicomonas gorgoniicola</name>
    <dbReference type="NCBI Taxonomy" id="1234144"/>
    <lineage>
        <taxon>Bacteria</taxon>
        <taxon>Pseudomonadati</taxon>
        <taxon>Pseudomonadota</taxon>
        <taxon>Gammaproteobacteria</taxon>
        <taxon>Oceanospirillales</taxon>
        <taxon>Endozoicomonadaceae</taxon>
        <taxon>Endozoicomonas</taxon>
    </lineage>
</organism>
<proteinExistence type="predicted"/>